<evidence type="ECO:0000256" key="5">
    <source>
        <dbReference type="ARBA" id="ARBA00022989"/>
    </source>
</evidence>
<dbReference type="Proteomes" id="UP000183407">
    <property type="component" value="Unassembled WGS sequence"/>
</dbReference>
<dbReference type="PROSITE" id="PS50850">
    <property type="entry name" value="MFS"/>
    <property type="match status" value="1"/>
</dbReference>
<feature type="transmembrane region" description="Helical" evidence="7">
    <location>
        <begin position="95"/>
        <end position="114"/>
    </location>
</feature>
<reference evidence="9" key="1">
    <citation type="submission" date="2016-10" db="EMBL/GenBank/DDBJ databases">
        <authorList>
            <person name="de Groot N.N."/>
        </authorList>
    </citation>
    <scope>NUCLEOTIDE SEQUENCE [LARGE SCALE GENOMIC DNA]</scope>
    <source>
        <strain evidence="9">DSM 44719</strain>
    </source>
</reference>
<dbReference type="InterPro" id="IPR036259">
    <property type="entry name" value="MFS_trans_sf"/>
</dbReference>
<dbReference type="GO" id="GO:0022857">
    <property type="term" value="F:transmembrane transporter activity"/>
    <property type="evidence" value="ECO:0007669"/>
    <property type="project" value="InterPro"/>
</dbReference>
<feature type="transmembrane region" description="Helical" evidence="7">
    <location>
        <begin position="456"/>
        <end position="476"/>
    </location>
</feature>
<feature type="transmembrane region" description="Helical" evidence="7">
    <location>
        <begin position="216"/>
        <end position="236"/>
    </location>
</feature>
<evidence type="ECO:0000259" key="8">
    <source>
        <dbReference type="PROSITE" id="PS50850"/>
    </source>
</evidence>
<proteinExistence type="predicted"/>
<dbReference type="PRINTS" id="PR01036">
    <property type="entry name" value="TCRTETB"/>
</dbReference>
<evidence type="ECO:0000256" key="3">
    <source>
        <dbReference type="ARBA" id="ARBA00022475"/>
    </source>
</evidence>
<feature type="transmembrane region" description="Helical" evidence="7">
    <location>
        <begin position="378"/>
        <end position="399"/>
    </location>
</feature>
<feature type="transmembrane region" description="Helical" evidence="7">
    <location>
        <begin position="411"/>
        <end position="436"/>
    </location>
</feature>
<dbReference type="GO" id="GO:0005886">
    <property type="term" value="C:plasma membrane"/>
    <property type="evidence" value="ECO:0007669"/>
    <property type="project" value="UniProtKB-SubCell"/>
</dbReference>
<dbReference type="InterPro" id="IPR020846">
    <property type="entry name" value="MFS_dom"/>
</dbReference>
<evidence type="ECO:0000256" key="2">
    <source>
        <dbReference type="ARBA" id="ARBA00022448"/>
    </source>
</evidence>
<feature type="transmembrane region" description="Helical" evidence="7">
    <location>
        <begin position="349"/>
        <end position="366"/>
    </location>
</feature>
<evidence type="ECO:0000256" key="1">
    <source>
        <dbReference type="ARBA" id="ARBA00004651"/>
    </source>
</evidence>
<evidence type="ECO:0000313" key="9">
    <source>
        <dbReference type="EMBL" id="SEC67096.1"/>
    </source>
</evidence>
<feature type="transmembrane region" description="Helical" evidence="7">
    <location>
        <begin position="321"/>
        <end position="342"/>
    </location>
</feature>
<evidence type="ECO:0000256" key="4">
    <source>
        <dbReference type="ARBA" id="ARBA00022692"/>
    </source>
</evidence>
<evidence type="ECO:0000256" key="6">
    <source>
        <dbReference type="ARBA" id="ARBA00023136"/>
    </source>
</evidence>
<keyword evidence="3" id="KW-1003">Cell membrane</keyword>
<dbReference type="AlphaFoldDB" id="A0A1H4UE82"/>
<dbReference type="EMBL" id="FNTL01000004">
    <property type="protein sequence ID" value="SEC67096.1"/>
    <property type="molecule type" value="Genomic_DNA"/>
</dbReference>
<feature type="transmembrane region" description="Helical" evidence="7">
    <location>
        <begin position="242"/>
        <end position="264"/>
    </location>
</feature>
<feature type="transmembrane region" description="Helical" evidence="7">
    <location>
        <begin position="153"/>
        <end position="176"/>
    </location>
</feature>
<gene>
    <name evidence="9" type="ORF">SAMN04490220_2263</name>
</gene>
<sequence length="490" mass="50426">MDISVTGASGSRQSTSAPGFLSTARGRLTLTLLCAVAFLDFVDASIVNIALPDIRSELDFSVQELQWVPSAYLLTYGGFMLLGGRLADLLGRRRILVTGTVVIGLSSLIGGFAGNAEVLIGARLTQGVGAALMLPAALSILTTTFEEGPERHTALGVWAGVGGLASAVGVFLGGVLTEGPGWRWVLFVNPLACVLVLPAVYALIPGDRRRARFANFDVVGSVLGTGGMLLLVYALVEAPDQGWGAARTIGEFVGAFVLIAAFVVNEQRNPDPLLPLSIFRIKGLAAANITGLIAFAGLLAMFFFLTLYMQNVLGYTPMQTGAAYLPLCLGVAVAAGISSQLLTRTGTRPVVVVGALVASAGLYLLSRIPVDGSYLADLLPGLMIVSFGLGAVFVGVTTAANAGVPAGEAGLAAALLNASQQVGSALGLAIFAAIATSHSRHLMETNSPVPEALTSGFQRALLTGSVFLVAAALIALRTGNTRGDDGRRTA</sequence>
<dbReference type="SUPFAM" id="SSF103473">
    <property type="entry name" value="MFS general substrate transporter"/>
    <property type="match status" value="1"/>
</dbReference>
<dbReference type="OrthoDB" id="9807274at2"/>
<feature type="transmembrane region" description="Helical" evidence="7">
    <location>
        <begin position="71"/>
        <end position="88"/>
    </location>
</feature>
<feature type="transmembrane region" description="Helical" evidence="7">
    <location>
        <begin position="120"/>
        <end position="141"/>
    </location>
</feature>
<dbReference type="Gene3D" id="1.20.1720.10">
    <property type="entry name" value="Multidrug resistance protein D"/>
    <property type="match status" value="1"/>
</dbReference>
<keyword evidence="5 7" id="KW-1133">Transmembrane helix</keyword>
<dbReference type="PANTHER" id="PTHR42718">
    <property type="entry name" value="MAJOR FACILITATOR SUPERFAMILY MULTIDRUG TRANSPORTER MFSC"/>
    <property type="match status" value="1"/>
</dbReference>
<comment type="subcellular location">
    <subcellularLocation>
        <location evidence="1">Cell membrane</location>
        <topology evidence="1">Multi-pass membrane protein</topology>
    </subcellularLocation>
</comment>
<dbReference type="InterPro" id="IPR005829">
    <property type="entry name" value="Sugar_transporter_CS"/>
</dbReference>
<dbReference type="Pfam" id="PF07690">
    <property type="entry name" value="MFS_1"/>
    <property type="match status" value="1"/>
</dbReference>
<keyword evidence="6 7" id="KW-0472">Membrane</keyword>
<evidence type="ECO:0000256" key="7">
    <source>
        <dbReference type="SAM" id="Phobius"/>
    </source>
</evidence>
<feature type="domain" description="Major facilitator superfamily (MFS) profile" evidence="8">
    <location>
        <begin position="29"/>
        <end position="482"/>
    </location>
</feature>
<feature type="transmembrane region" description="Helical" evidence="7">
    <location>
        <begin position="30"/>
        <end position="51"/>
    </location>
</feature>
<feature type="transmembrane region" description="Helical" evidence="7">
    <location>
        <begin position="285"/>
        <end position="309"/>
    </location>
</feature>
<dbReference type="RefSeq" id="WP_073367294.1">
    <property type="nucleotide sequence ID" value="NZ_FNTL01000004.1"/>
</dbReference>
<keyword evidence="2" id="KW-0813">Transport</keyword>
<dbReference type="PROSITE" id="PS00216">
    <property type="entry name" value="SUGAR_TRANSPORT_1"/>
    <property type="match status" value="1"/>
</dbReference>
<protein>
    <submittedName>
        <fullName evidence="9">Drug resistance transporter, EmrB/QacA subfamily</fullName>
    </submittedName>
</protein>
<keyword evidence="4 7" id="KW-0812">Transmembrane</keyword>
<name>A0A1H4UE82_RHOJO</name>
<feature type="transmembrane region" description="Helical" evidence="7">
    <location>
        <begin position="182"/>
        <end position="204"/>
    </location>
</feature>
<dbReference type="InterPro" id="IPR011701">
    <property type="entry name" value="MFS"/>
</dbReference>
<organism evidence="9">
    <name type="scientific">Rhodococcus jostii</name>
    <dbReference type="NCBI Taxonomy" id="132919"/>
    <lineage>
        <taxon>Bacteria</taxon>
        <taxon>Bacillati</taxon>
        <taxon>Actinomycetota</taxon>
        <taxon>Actinomycetes</taxon>
        <taxon>Mycobacteriales</taxon>
        <taxon>Nocardiaceae</taxon>
        <taxon>Rhodococcus</taxon>
    </lineage>
</organism>
<dbReference type="CDD" id="cd17321">
    <property type="entry name" value="MFS_MMR_MDR_like"/>
    <property type="match status" value="1"/>
</dbReference>
<dbReference type="NCBIfam" id="TIGR00711">
    <property type="entry name" value="efflux_EmrB"/>
    <property type="match status" value="1"/>
</dbReference>
<dbReference type="Gene3D" id="1.20.1250.20">
    <property type="entry name" value="MFS general substrate transporter like domains"/>
    <property type="match status" value="1"/>
</dbReference>
<dbReference type="PANTHER" id="PTHR42718:SF46">
    <property type="entry name" value="BLR6921 PROTEIN"/>
    <property type="match status" value="1"/>
</dbReference>
<accession>A0A1H4UE82</accession>
<dbReference type="InterPro" id="IPR004638">
    <property type="entry name" value="EmrB-like"/>
</dbReference>